<dbReference type="AlphaFoldDB" id="A0A5B7G7Q4"/>
<dbReference type="OrthoDB" id="512616at2759"/>
<dbReference type="Gene3D" id="1.10.10.10">
    <property type="entry name" value="Winged helix-like DNA-binding domain superfamily/Winged helix DNA-binding domain"/>
    <property type="match status" value="1"/>
</dbReference>
<dbReference type="GO" id="GO:0005634">
    <property type="term" value="C:nucleus"/>
    <property type="evidence" value="ECO:0007669"/>
    <property type="project" value="UniProtKB-SubCell"/>
</dbReference>
<dbReference type="SUPFAM" id="SSF46689">
    <property type="entry name" value="Homeodomain-like"/>
    <property type="match status" value="1"/>
</dbReference>
<proteinExistence type="predicted"/>
<dbReference type="EMBL" id="VSRR010011772">
    <property type="protein sequence ID" value="MPC53629.1"/>
    <property type="molecule type" value="Genomic_DNA"/>
</dbReference>
<evidence type="ECO:0000256" key="2">
    <source>
        <dbReference type="SAM" id="MobiDB-lite"/>
    </source>
</evidence>
<dbReference type="InterPro" id="IPR036388">
    <property type="entry name" value="WH-like_DNA-bd_sf"/>
</dbReference>
<dbReference type="Proteomes" id="UP000324222">
    <property type="component" value="Unassembled WGS sequence"/>
</dbReference>
<evidence type="ECO:0000313" key="4">
    <source>
        <dbReference type="Proteomes" id="UP000324222"/>
    </source>
</evidence>
<comment type="caution">
    <text evidence="3">The sequence shown here is derived from an EMBL/GenBank/DDBJ whole genome shotgun (WGS) entry which is preliminary data.</text>
</comment>
<dbReference type="InterPro" id="IPR009057">
    <property type="entry name" value="Homeodomain-like_sf"/>
</dbReference>
<feature type="region of interest" description="Disordered" evidence="2">
    <location>
        <begin position="80"/>
        <end position="105"/>
    </location>
</feature>
<gene>
    <name evidence="3" type="ORF">E2C01_047528</name>
</gene>
<comment type="subcellular location">
    <subcellularLocation>
        <location evidence="1">Nucleus</location>
    </subcellularLocation>
</comment>
<sequence>MPKRLPNHVILAIVSFFKDGHRIQDIAKITGVKVRSVRRWVKRYRDGNCPIPLSTTDTKRPRVKCRTPATNHTTLTIIKGHTDSKPRQPHKQLKAGSPQSGAVSVKGQAQRRIHDFLSYGSGWPTRGPGFSTPCLRLPLLNNKRRENDVPHLPADLLRGHYTRGTQLQIKIVTARIVAVRSL</sequence>
<organism evidence="3 4">
    <name type="scientific">Portunus trituberculatus</name>
    <name type="common">Swimming crab</name>
    <name type="synonym">Neptunus trituberculatus</name>
    <dbReference type="NCBI Taxonomy" id="210409"/>
    <lineage>
        <taxon>Eukaryota</taxon>
        <taxon>Metazoa</taxon>
        <taxon>Ecdysozoa</taxon>
        <taxon>Arthropoda</taxon>
        <taxon>Crustacea</taxon>
        <taxon>Multicrustacea</taxon>
        <taxon>Malacostraca</taxon>
        <taxon>Eumalacostraca</taxon>
        <taxon>Eucarida</taxon>
        <taxon>Decapoda</taxon>
        <taxon>Pleocyemata</taxon>
        <taxon>Brachyura</taxon>
        <taxon>Eubrachyura</taxon>
        <taxon>Portunoidea</taxon>
        <taxon>Portunidae</taxon>
        <taxon>Portuninae</taxon>
        <taxon>Portunus</taxon>
    </lineage>
</organism>
<protein>
    <submittedName>
        <fullName evidence="3">Uncharacterized protein</fullName>
    </submittedName>
</protein>
<keyword evidence="4" id="KW-1185">Reference proteome</keyword>
<accession>A0A5B7G7Q4</accession>
<name>A0A5B7G7Q4_PORTR</name>
<evidence type="ECO:0000313" key="3">
    <source>
        <dbReference type="EMBL" id="MPC53629.1"/>
    </source>
</evidence>
<reference evidence="3 4" key="1">
    <citation type="submission" date="2019-05" db="EMBL/GenBank/DDBJ databases">
        <title>Another draft genome of Portunus trituberculatus and its Hox gene families provides insights of decapod evolution.</title>
        <authorList>
            <person name="Jeong J.-H."/>
            <person name="Song I."/>
            <person name="Kim S."/>
            <person name="Choi T."/>
            <person name="Kim D."/>
            <person name="Ryu S."/>
            <person name="Kim W."/>
        </authorList>
    </citation>
    <scope>NUCLEOTIDE SEQUENCE [LARGE SCALE GENOMIC DNA]</scope>
    <source>
        <tissue evidence="3">Muscle</tissue>
    </source>
</reference>
<dbReference type="Pfam" id="PF13384">
    <property type="entry name" value="HTH_23"/>
    <property type="match status" value="1"/>
</dbReference>
<evidence type="ECO:0000256" key="1">
    <source>
        <dbReference type="ARBA" id="ARBA00004123"/>
    </source>
</evidence>